<evidence type="ECO:0000256" key="1">
    <source>
        <dbReference type="SAM" id="MobiDB-lite"/>
    </source>
</evidence>
<sequence>MAKRIYQSLKEEQVAESSKRQRTHSEGFLIRETREIREIRESSVESIETIKDDGSEPELVEENNNIQLNNIYRNLLGHYFESENLSPPKFITVNNENGIVSFIYVENKKFHSGICFSEEAAEEMVAKQYCEWLDLNITSQNSKIIQWGVCDEIVQLQRNSYESWLKWKKTVPKNKKNKVIIESTLPPQLPETPAEFIASKKKAMRNYIEGENNDNDNLTNLSFVRRRMLERQRKKKKEKALKRKRDEATKIFLSDEAYKDAERALLERYDDKCYYDCLLKYARNTNNRFPTWFPIIYGDNQGWIVEMDYFRKFTSGVHKDYFDARNEAAKAAAKYFPSVCSGHFHQKME</sequence>
<dbReference type="Gene3D" id="3.30.160.20">
    <property type="match status" value="1"/>
</dbReference>
<dbReference type="EMBL" id="CAJVPK010000131">
    <property type="protein sequence ID" value="CAG8455674.1"/>
    <property type="molecule type" value="Genomic_DNA"/>
</dbReference>
<name>A0A9N8VM73_9GLOM</name>
<comment type="caution">
    <text evidence="2">The sequence shown here is derived from an EMBL/GenBank/DDBJ whole genome shotgun (WGS) entry which is preliminary data.</text>
</comment>
<dbReference type="Proteomes" id="UP000789706">
    <property type="component" value="Unassembled WGS sequence"/>
</dbReference>
<dbReference type="OrthoDB" id="10344897at2759"/>
<evidence type="ECO:0000313" key="3">
    <source>
        <dbReference type="Proteomes" id="UP000789706"/>
    </source>
</evidence>
<proteinExistence type="predicted"/>
<accession>A0A9N8VM73</accession>
<feature type="region of interest" description="Disordered" evidence="1">
    <location>
        <begin position="1"/>
        <end position="27"/>
    </location>
</feature>
<keyword evidence="3" id="KW-1185">Reference proteome</keyword>
<evidence type="ECO:0000313" key="2">
    <source>
        <dbReference type="EMBL" id="CAG8455674.1"/>
    </source>
</evidence>
<reference evidence="2" key="1">
    <citation type="submission" date="2021-06" db="EMBL/GenBank/DDBJ databases">
        <authorList>
            <person name="Kallberg Y."/>
            <person name="Tangrot J."/>
            <person name="Rosling A."/>
        </authorList>
    </citation>
    <scope>NUCLEOTIDE SEQUENCE</scope>
    <source>
        <strain evidence="2">AZ414A</strain>
    </source>
</reference>
<protein>
    <submittedName>
        <fullName evidence="2">11082_t:CDS:1</fullName>
    </submittedName>
</protein>
<feature type="compositionally biased region" description="Basic and acidic residues" evidence="1">
    <location>
        <begin position="9"/>
        <end position="27"/>
    </location>
</feature>
<dbReference type="AlphaFoldDB" id="A0A9N8VM73"/>
<gene>
    <name evidence="2" type="ORF">DEBURN_LOCUS2402</name>
</gene>
<organism evidence="2 3">
    <name type="scientific">Diversispora eburnea</name>
    <dbReference type="NCBI Taxonomy" id="1213867"/>
    <lineage>
        <taxon>Eukaryota</taxon>
        <taxon>Fungi</taxon>
        <taxon>Fungi incertae sedis</taxon>
        <taxon>Mucoromycota</taxon>
        <taxon>Glomeromycotina</taxon>
        <taxon>Glomeromycetes</taxon>
        <taxon>Diversisporales</taxon>
        <taxon>Diversisporaceae</taxon>
        <taxon>Diversispora</taxon>
    </lineage>
</organism>